<dbReference type="SMART" id="SM01041">
    <property type="entry name" value="BRO1"/>
    <property type="match status" value="1"/>
</dbReference>
<dbReference type="Gene3D" id="1.25.40.280">
    <property type="entry name" value="alix/aip1 like domains"/>
    <property type="match status" value="1"/>
</dbReference>
<comment type="similarity">
    <text evidence="1">Belongs to the palC family.</text>
</comment>
<accession>A0ABR2WIP0</accession>
<organism evidence="4 5">
    <name type="scientific">Basidiobolus ranarum</name>
    <dbReference type="NCBI Taxonomy" id="34480"/>
    <lineage>
        <taxon>Eukaryota</taxon>
        <taxon>Fungi</taxon>
        <taxon>Fungi incertae sedis</taxon>
        <taxon>Zoopagomycota</taxon>
        <taxon>Entomophthoromycotina</taxon>
        <taxon>Basidiobolomycetes</taxon>
        <taxon>Basidiobolales</taxon>
        <taxon>Basidiobolaceae</taxon>
        <taxon>Basidiobolus</taxon>
    </lineage>
</organism>
<dbReference type="InterPro" id="IPR004328">
    <property type="entry name" value="BRO1_dom"/>
</dbReference>
<name>A0ABR2WIP0_9FUNG</name>
<sequence>MRACLVADYATIIILTFQDTNFNKPCFVCQYRPRQMSFPFDFPSLSSLSFTSFIKADNSPYASHINEATGLRERLRGLLKAARKSTVVDYPKLLQAIEDYLPSVLGLVWAIEEQNIEVSGNLEFTWRCILTYDVRPPMMQNFKNMKKPKVTCQSIYYELAYTLLTYGFVLSNWATYIFQNEVKLNQDETKLNTAAELLCKASGVFNYISENICPKWNSPEKPIDCTREAITALARVTLADAQSIAIRRALQRKSSHSLLAKLTIGVANNYEFSMGLINSLPKHVICSVFKKYVADGIIYHQAIAKKYLAIDAYDSQKVGHSVGFIKEAKESLGNLSKHSKSDAVALHAERELESVKELYSLYKRINDTVAYQPVPSKAELTTLIPGGRSVLDAKPFHIPKHSFNTTDSGEPSGEYLLSGAYY</sequence>
<dbReference type="EMBL" id="JASJQH010001419">
    <property type="protein sequence ID" value="KAK9761375.1"/>
    <property type="molecule type" value="Genomic_DNA"/>
</dbReference>
<evidence type="ECO:0000313" key="5">
    <source>
        <dbReference type="Proteomes" id="UP001479436"/>
    </source>
</evidence>
<dbReference type="InterPro" id="IPR037505">
    <property type="entry name" value="pH-resp_palC"/>
</dbReference>
<gene>
    <name evidence="4" type="ORF">K7432_013774</name>
</gene>
<keyword evidence="5" id="KW-1185">Reference proteome</keyword>
<dbReference type="InterPro" id="IPR038499">
    <property type="entry name" value="BRO1_sf"/>
</dbReference>
<dbReference type="PANTHER" id="PTHR40463">
    <property type="entry name" value="PH-RESPONSE REGULATOR PROTEIN PALC"/>
    <property type="match status" value="1"/>
</dbReference>
<feature type="domain" description="BRO1" evidence="3">
    <location>
        <begin position="11"/>
        <end position="422"/>
    </location>
</feature>
<evidence type="ECO:0000256" key="2">
    <source>
        <dbReference type="ARBA" id="ARBA00022193"/>
    </source>
</evidence>
<protein>
    <recommendedName>
        <fullName evidence="2">pH-response regulator protein palC</fullName>
    </recommendedName>
</protein>
<comment type="caution">
    <text evidence="4">The sequence shown here is derived from an EMBL/GenBank/DDBJ whole genome shotgun (WGS) entry which is preliminary data.</text>
</comment>
<dbReference type="Proteomes" id="UP001479436">
    <property type="component" value="Unassembled WGS sequence"/>
</dbReference>
<evidence type="ECO:0000256" key="1">
    <source>
        <dbReference type="ARBA" id="ARBA00010997"/>
    </source>
</evidence>
<evidence type="ECO:0000313" key="4">
    <source>
        <dbReference type="EMBL" id="KAK9761375.1"/>
    </source>
</evidence>
<dbReference type="Pfam" id="PF03097">
    <property type="entry name" value="BRO1"/>
    <property type="match status" value="1"/>
</dbReference>
<evidence type="ECO:0000259" key="3">
    <source>
        <dbReference type="PROSITE" id="PS51180"/>
    </source>
</evidence>
<proteinExistence type="inferred from homology"/>
<reference evidence="4 5" key="1">
    <citation type="submission" date="2023-04" db="EMBL/GenBank/DDBJ databases">
        <title>Genome of Basidiobolus ranarum AG-B5.</title>
        <authorList>
            <person name="Stajich J.E."/>
            <person name="Carter-House D."/>
            <person name="Gryganskyi A."/>
        </authorList>
    </citation>
    <scope>NUCLEOTIDE SEQUENCE [LARGE SCALE GENOMIC DNA]</scope>
    <source>
        <strain evidence="4 5">AG-B5</strain>
    </source>
</reference>
<dbReference type="PROSITE" id="PS51180">
    <property type="entry name" value="BRO1"/>
    <property type="match status" value="1"/>
</dbReference>
<dbReference type="PANTHER" id="PTHR40463:SF1">
    <property type="entry name" value="PH-RESPONSE REGULATOR PROTEIN PALC"/>
    <property type="match status" value="1"/>
</dbReference>